<dbReference type="InterPro" id="IPR036188">
    <property type="entry name" value="FAD/NAD-bd_sf"/>
</dbReference>
<keyword evidence="2" id="KW-0285">Flavoprotein</keyword>
<feature type="domain" description="RsdA/BaiN/AoA(So)-like Rossmann fold-like" evidence="4">
    <location>
        <begin position="23"/>
        <end position="424"/>
    </location>
</feature>
<name>A0A212T7I1_9BACT</name>
<evidence type="ECO:0000256" key="1">
    <source>
        <dbReference type="ARBA" id="ARBA00001974"/>
    </source>
</evidence>
<evidence type="ECO:0000259" key="4">
    <source>
        <dbReference type="Pfam" id="PF03486"/>
    </source>
</evidence>
<dbReference type="PRINTS" id="PR00368">
    <property type="entry name" value="FADPNR"/>
</dbReference>
<keyword evidence="3" id="KW-0274">FAD</keyword>
<dbReference type="NCBIfam" id="TIGR00275">
    <property type="entry name" value="aminoacetone oxidase family FAD-binding enzyme"/>
    <property type="match status" value="1"/>
</dbReference>
<accession>A0A212T7I1</accession>
<dbReference type="AlphaFoldDB" id="A0A212T7I1"/>
<dbReference type="Gene3D" id="3.50.50.60">
    <property type="entry name" value="FAD/NAD(P)-binding domain"/>
    <property type="match status" value="1"/>
</dbReference>
<feature type="domain" description="RsdA/BaiN/AoA(So)-like insert" evidence="5">
    <location>
        <begin position="210"/>
        <end position="371"/>
    </location>
</feature>
<dbReference type="PRINTS" id="PR00411">
    <property type="entry name" value="PNDRDTASEI"/>
</dbReference>
<reference evidence="7" key="1">
    <citation type="submission" date="2017-06" db="EMBL/GenBank/DDBJ databases">
        <authorList>
            <person name="Varghese N."/>
            <person name="Submissions S."/>
        </authorList>
    </citation>
    <scope>NUCLEOTIDE SEQUENCE [LARGE SCALE GENOMIC DNA]</scope>
    <source>
        <strain evidence="7">DSM 11116</strain>
    </source>
</reference>
<dbReference type="Gene3D" id="1.10.8.260">
    <property type="entry name" value="HI0933 insert domain-like"/>
    <property type="match status" value="1"/>
</dbReference>
<dbReference type="PANTHER" id="PTHR42887:SF2">
    <property type="entry name" value="OS12G0638800 PROTEIN"/>
    <property type="match status" value="1"/>
</dbReference>
<sequence length="431" mass="47519">MRREAASRVAERYLCFVNAEKKTVAVLGGGAAGFFGAIACAEANPDLNVLLIEKTGKLLSKVRISGGGRCNVTHAADTPAQLVQHYPRGQKQLKEPFKQFGAPDTVRWFERRGVQLKTEPDGRMFPTTDSSETIAQCLLEAASRAGVQIWLHTTAEQIEPQPDGGLRLTLSGAHAQTLVVSRLLIATGGAPKTDQYAWLRQLGHSIQEPVPSLFTFNVPNSPLRELPGVSVPQARVRVAGEKLEYEGPVLVTHWGLSGPAVLKLSAWGARRLHELQYQSTALINWIPQYTEESLREWLLEFREQHGKKGVLNNPLFGLPQRLWRTLAEQAGIGTETRWNELPVKLQNRLIESLLRTSLPVRGKTTYKDEFVTCGGIVLSEINMQTMESRLVPGLHFAGEVLDIDGITGGFNFQAAWTTGYLAGRAMAEKVN</sequence>
<dbReference type="OrthoDB" id="9773233at2"/>
<dbReference type="InterPro" id="IPR055178">
    <property type="entry name" value="RsdA/BaiN/AoA(So)-like_dom"/>
</dbReference>
<dbReference type="EMBL" id="FYEW01000001">
    <property type="protein sequence ID" value="SNC61734.1"/>
    <property type="molecule type" value="Genomic_DNA"/>
</dbReference>
<evidence type="ECO:0000256" key="3">
    <source>
        <dbReference type="ARBA" id="ARBA00022827"/>
    </source>
</evidence>
<comment type="cofactor">
    <cofactor evidence="1">
        <name>FAD</name>
        <dbReference type="ChEBI" id="CHEBI:57692"/>
    </cofactor>
</comment>
<evidence type="ECO:0000313" key="6">
    <source>
        <dbReference type="EMBL" id="SNC61734.1"/>
    </source>
</evidence>
<dbReference type="InterPro" id="IPR004792">
    <property type="entry name" value="BaiN-like"/>
</dbReference>
<evidence type="ECO:0000256" key="2">
    <source>
        <dbReference type="ARBA" id="ARBA00022630"/>
    </source>
</evidence>
<evidence type="ECO:0000313" key="7">
    <source>
        <dbReference type="Proteomes" id="UP000198131"/>
    </source>
</evidence>
<dbReference type="SUPFAM" id="SSF160996">
    <property type="entry name" value="HI0933 insert domain-like"/>
    <property type="match status" value="1"/>
</dbReference>
<organism evidence="6 7">
    <name type="scientific">Hymenobacter gelipurpurascens</name>
    <dbReference type="NCBI Taxonomy" id="89968"/>
    <lineage>
        <taxon>Bacteria</taxon>
        <taxon>Pseudomonadati</taxon>
        <taxon>Bacteroidota</taxon>
        <taxon>Cytophagia</taxon>
        <taxon>Cytophagales</taxon>
        <taxon>Hymenobacteraceae</taxon>
        <taxon>Hymenobacter</taxon>
    </lineage>
</organism>
<dbReference type="InterPro" id="IPR057661">
    <property type="entry name" value="RsdA/BaiN/AoA(So)_Rossmann"/>
</dbReference>
<proteinExistence type="predicted"/>
<dbReference type="Proteomes" id="UP000198131">
    <property type="component" value="Unassembled WGS sequence"/>
</dbReference>
<evidence type="ECO:0008006" key="8">
    <source>
        <dbReference type="Google" id="ProtNLM"/>
    </source>
</evidence>
<dbReference type="Gene3D" id="2.40.30.10">
    <property type="entry name" value="Translation factors"/>
    <property type="match status" value="1"/>
</dbReference>
<dbReference type="InterPro" id="IPR023166">
    <property type="entry name" value="BaiN-like_dom_sf"/>
</dbReference>
<gene>
    <name evidence="6" type="ORF">SAMN06265337_0528</name>
</gene>
<keyword evidence="7" id="KW-1185">Reference proteome</keyword>
<dbReference type="SUPFAM" id="SSF51905">
    <property type="entry name" value="FAD/NAD(P)-binding domain"/>
    <property type="match status" value="1"/>
</dbReference>
<protein>
    <recommendedName>
        <fullName evidence="8">Flavoprotein, HI0933 family</fullName>
    </recommendedName>
</protein>
<dbReference type="Pfam" id="PF03486">
    <property type="entry name" value="HI0933_like"/>
    <property type="match status" value="1"/>
</dbReference>
<evidence type="ECO:0000259" key="5">
    <source>
        <dbReference type="Pfam" id="PF22780"/>
    </source>
</evidence>
<dbReference type="Pfam" id="PF22780">
    <property type="entry name" value="HI0933_like_1st"/>
    <property type="match status" value="1"/>
</dbReference>
<dbReference type="PANTHER" id="PTHR42887">
    <property type="entry name" value="OS12G0638800 PROTEIN"/>
    <property type="match status" value="1"/>
</dbReference>